<accession>A0A0H3ZQ78</accession>
<reference evidence="1" key="1">
    <citation type="journal article" date="2015" name="MBio">
        <title>Eco-Evolutionary Dynamics of Episomes among Ecologically Cohesive Bacterial Populations.</title>
        <authorList>
            <person name="Xue H."/>
            <person name="Cordero O.X."/>
            <person name="Camas F.M."/>
            <person name="Trimble W."/>
            <person name="Meyer F."/>
            <person name="Guglielmini J."/>
            <person name="Rocha E.P."/>
            <person name="Polz M.F."/>
        </authorList>
    </citation>
    <scope>NUCLEOTIDE SEQUENCE</scope>
    <source>
        <strain evidence="1">FF_112</strain>
    </source>
</reference>
<sequence length="50" mass="5600">MGIAFANTSPFDAVPQRFKETLQFEYPTSDTTKLTSAISLMAERLYRVGV</sequence>
<protein>
    <submittedName>
        <fullName evidence="1">Error-prone, lesion bypass DNA polymerase V (UmuC)</fullName>
    </submittedName>
</protein>
<dbReference type="EMBL" id="KP795591">
    <property type="protein sequence ID" value="AKN38528.1"/>
    <property type="molecule type" value="Genomic_DNA"/>
</dbReference>
<evidence type="ECO:0000313" key="1">
    <source>
        <dbReference type="EMBL" id="AKN38528.1"/>
    </source>
</evidence>
<proteinExistence type="predicted"/>
<name>A0A0H3ZQ78_9VIBR</name>
<dbReference type="AlphaFoldDB" id="A0A0H3ZQ78"/>
<organism evidence="1">
    <name type="scientific">Vibrio tasmaniensis</name>
    <dbReference type="NCBI Taxonomy" id="212663"/>
    <lineage>
        <taxon>Bacteria</taxon>
        <taxon>Pseudomonadati</taxon>
        <taxon>Pseudomonadota</taxon>
        <taxon>Gammaproteobacteria</taxon>
        <taxon>Vibrionales</taxon>
        <taxon>Vibrionaceae</taxon>
        <taxon>Vibrio</taxon>
    </lineage>
</organism>